<feature type="compositionally biased region" description="Polar residues" evidence="1">
    <location>
        <begin position="12"/>
        <end position="21"/>
    </location>
</feature>
<feature type="compositionally biased region" description="Low complexity" evidence="1">
    <location>
        <begin position="65"/>
        <end position="77"/>
    </location>
</feature>
<dbReference type="SUPFAM" id="SSF52833">
    <property type="entry name" value="Thioredoxin-like"/>
    <property type="match status" value="1"/>
</dbReference>
<dbReference type="GO" id="GO:0043130">
    <property type="term" value="F:ubiquitin binding"/>
    <property type="evidence" value="ECO:0007669"/>
    <property type="project" value="TreeGrafter"/>
</dbReference>
<keyword evidence="4" id="KW-1185">Reference proteome</keyword>
<protein>
    <submittedName>
        <fullName evidence="3">UBX domain-containing protein 7-like protein</fullName>
    </submittedName>
</protein>
<dbReference type="AlphaFoldDB" id="A0A5N5TIV2"/>
<dbReference type="InterPro" id="IPR050730">
    <property type="entry name" value="UBX_domain-protein"/>
</dbReference>
<evidence type="ECO:0000313" key="4">
    <source>
        <dbReference type="Proteomes" id="UP000326759"/>
    </source>
</evidence>
<proteinExistence type="predicted"/>
<dbReference type="Pfam" id="PF13899">
    <property type="entry name" value="Thioredoxin_7"/>
    <property type="match status" value="1"/>
</dbReference>
<dbReference type="PANTHER" id="PTHR23322">
    <property type="entry name" value="FAS-ASSOCIATED PROTEIN"/>
    <property type="match status" value="1"/>
</dbReference>
<sequence>MAINMQMEGVVTDSNGASSTQNEDDFVRAPIPQKREVLVEGPDQLSYSFRGRKRQEEELMEENGSSSSSSSSQASCSFGNYTSKRKMKTLEDLFRPPLDLIYRGNFQSARESGIASKKWLMVNVQNSSEFSCQVLNRDVWSNSAVKTIISEHFIFWQILCSEVNFKYKLYQKILFLLDELYSLVLRDHSMKIYLLMRLLSNLGKLLKTNLPLLMNDFCYWNKKIFSGNKMLPALVLQYLNATISHRPNAFHKLQCVS</sequence>
<dbReference type="PANTHER" id="PTHR23322:SF6">
    <property type="entry name" value="UBX DOMAIN-CONTAINING PROTEIN 7"/>
    <property type="match status" value="1"/>
</dbReference>
<evidence type="ECO:0000256" key="1">
    <source>
        <dbReference type="SAM" id="MobiDB-lite"/>
    </source>
</evidence>
<feature type="region of interest" description="Disordered" evidence="1">
    <location>
        <begin position="1"/>
        <end position="77"/>
    </location>
</feature>
<dbReference type="InterPro" id="IPR006577">
    <property type="entry name" value="UAS"/>
</dbReference>
<accession>A0A5N5TIV2</accession>
<dbReference type="GO" id="GO:0043161">
    <property type="term" value="P:proteasome-mediated ubiquitin-dependent protein catabolic process"/>
    <property type="evidence" value="ECO:0007669"/>
    <property type="project" value="TreeGrafter"/>
</dbReference>
<dbReference type="SMART" id="SM00594">
    <property type="entry name" value="UAS"/>
    <property type="match status" value="1"/>
</dbReference>
<dbReference type="EMBL" id="SEYY01000925">
    <property type="protein sequence ID" value="KAB7506248.1"/>
    <property type="molecule type" value="Genomic_DNA"/>
</dbReference>
<gene>
    <name evidence="3" type="primary">ubxd7</name>
    <name evidence="3" type="ORF">Anas_07832</name>
</gene>
<evidence type="ECO:0000313" key="3">
    <source>
        <dbReference type="EMBL" id="KAB7506248.1"/>
    </source>
</evidence>
<name>A0A5N5TIV2_9CRUS</name>
<feature type="domain" description="UAS" evidence="2">
    <location>
        <begin position="89"/>
        <end position="199"/>
    </location>
</feature>
<dbReference type="Gene3D" id="3.40.30.10">
    <property type="entry name" value="Glutaredoxin"/>
    <property type="match status" value="1"/>
</dbReference>
<dbReference type="InterPro" id="IPR036249">
    <property type="entry name" value="Thioredoxin-like_sf"/>
</dbReference>
<dbReference type="OrthoDB" id="270602at2759"/>
<organism evidence="3 4">
    <name type="scientific">Armadillidium nasatum</name>
    <dbReference type="NCBI Taxonomy" id="96803"/>
    <lineage>
        <taxon>Eukaryota</taxon>
        <taxon>Metazoa</taxon>
        <taxon>Ecdysozoa</taxon>
        <taxon>Arthropoda</taxon>
        <taxon>Crustacea</taxon>
        <taxon>Multicrustacea</taxon>
        <taxon>Malacostraca</taxon>
        <taxon>Eumalacostraca</taxon>
        <taxon>Peracarida</taxon>
        <taxon>Isopoda</taxon>
        <taxon>Oniscidea</taxon>
        <taxon>Crinocheta</taxon>
        <taxon>Armadillidiidae</taxon>
        <taxon>Armadillidium</taxon>
    </lineage>
</organism>
<dbReference type="Proteomes" id="UP000326759">
    <property type="component" value="Unassembled WGS sequence"/>
</dbReference>
<evidence type="ECO:0000259" key="2">
    <source>
        <dbReference type="SMART" id="SM00594"/>
    </source>
</evidence>
<dbReference type="CDD" id="cd02958">
    <property type="entry name" value="UAS"/>
    <property type="match status" value="1"/>
</dbReference>
<reference evidence="3 4" key="1">
    <citation type="journal article" date="2019" name="PLoS Biol.">
        <title>Sex chromosomes control vertical transmission of feminizing Wolbachia symbionts in an isopod.</title>
        <authorList>
            <person name="Becking T."/>
            <person name="Chebbi M.A."/>
            <person name="Giraud I."/>
            <person name="Moumen B."/>
            <person name="Laverre T."/>
            <person name="Caubet Y."/>
            <person name="Peccoud J."/>
            <person name="Gilbert C."/>
            <person name="Cordaux R."/>
        </authorList>
    </citation>
    <scope>NUCLEOTIDE SEQUENCE [LARGE SCALE GENOMIC DNA]</scope>
    <source>
        <strain evidence="3">ANa2</strain>
        <tissue evidence="3">Whole body excluding digestive tract and cuticle</tissue>
    </source>
</reference>
<dbReference type="GO" id="GO:0005634">
    <property type="term" value="C:nucleus"/>
    <property type="evidence" value="ECO:0007669"/>
    <property type="project" value="TreeGrafter"/>
</dbReference>
<comment type="caution">
    <text evidence="3">The sequence shown here is derived from an EMBL/GenBank/DDBJ whole genome shotgun (WGS) entry which is preliminary data.</text>
</comment>